<dbReference type="STRING" id="1121345.SAMN02745217_03199"/>
<dbReference type="Gene3D" id="2.50.20.10">
    <property type="entry name" value="Lipoprotein localisation LolA/LolB/LppX"/>
    <property type="match status" value="1"/>
</dbReference>
<protein>
    <submittedName>
        <fullName evidence="2">Outer membrane lipoprotein-sorting protein</fullName>
    </submittedName>
</protein>
<proteinExistence type="predicted"/>
<dbReference type="Proteomes" id="UP000184612">
    <property type="component" value="Unassembled WGS sequence"/>
</dbReference>
<keyword evidence="1" id="KW-1133">Transmembrane helix</keyword>
<accession>A0A1M7YFM9</accession>
<organism evidence="2 3">
    <name type="scientific">Anaerocolumna xylanovorans DSM 12503</name>
    <dbReference type="NCBI Taxonomy" id="1121345"/>
    <lineage>
        <taxon>Bacteria</taxon>
        <taxon>Bacillati</taxon>
        <taxon>Bacillota</taxon>
        <taxon>Clostridia</taxon>
        <taxon>Lachnospirales</taxon>
        <taxon>Lachnospiraceae</taxon>
        <taxon>Anaerocolumna</taxon>
    </lineage>
</organism>
<dbReference type="RefSeq" id="WP_073589849.1">
    <property type="nucleotide sequence ID" value="NZ_FRFD01000009.1"/>
</dbReference>
<keyword evidence="3" id="KW-1185">Reference proteome</keyword>
<keyword evidence="2" id="KW-0449">Lipoprotein</keyword>
<gene>
    <name evidence="2" type="ORF">SAMN02745217_03199</name>
</gene>
<name>A0A1M7YFM9_9FIRM</name>
<reference evidence="2 3" key="1">
    <citation type="submission" date="2016-12" db="EMBL/GenBank/DDBJ databases">
        <authorList>
            <person name="Song W.-J."/>
            <person name="Kurnit D.M."/>
        </authorList>
    </citation>
    <scope>NUCLEOTIDE SEQUENCE [LARGE SCALE GENOMIC DNA]</scope>
    <source>
        <strain evidence="2 3">DSM 12503</strain>
    </source>
</reference>
<dbReference type="EMBL" id="FRFD01000009">
    <property type="protein sequence ID" value="SHO51457.1"/>
    <property type="molecule type" value="Genomic_DNA"/>
</dbReference>
<sequence>MRKEKIISEYIDRLNQEQVPGKEAWAEEEIKELTDTIRALKSLEEPVYPEEGFEKQLSDTMWRAYKETGEKERKEPAKRGSKLPKRVFWGAAAAAAVFLGVLYLKGPIFSGTDPVYAMEQAYEKANAYHGILTVTSINGEGQRNVQAVREVWADKEGRYYVKELQGIQKGLITANNNKEKWQMKKEDNYISLYAAFPDNYSFTFEIGKEIKEIEEAKAVKEADEDTIGGVQAVLYKVTPKGGDTYSLWLDKNTGMPLKKQSAMVNGIAYELSYKDIAYTSSIPKEYLSYGDLTGYVVNREDNWQLCATMEEAEGISGFTPELPDISETSYSMMEISANAADKALKVYYGLDGQENKIAVIEKAAAAKEESSKAVTGSIGSIKAEIITDAEGTDIEAGSKAVSIAAESFGQQTGITSIRWQQDGIAYQIIGNGSMDEINVFVKALTGNKAVLPEVKEDTPQVKADYDIKTEEETQKGVDAGHQPWKLDPAFVAQVFTSLLLYPEGITGDYPIPYEDFKVTKNTGSSVVIEVDNKKSPVSKIYLKQLVRQDSTGIWTVVGYDKNNNYRKN</sequence>
<evidence type="ECO:0000256" key="1">
    <source>
        <dbReference type="SAM" id="Phobius"/>
    </source>
</evidence>
<dbReference type="AlphaFoldDB" id="A0A1M7YFM9"/>
<feature type="transmembrane region" description="Helical" evidence="1">
    <location>
        <begin position="87"/>
        <end position="104"/>
    </location>
</feature>
<evidence type="ECO:0000313" key="2">
    <source>
        <dbReference type="EMBL" id="SHO51457.1"/>
    </source>
</evidence>
<dbReference type="OrthoDB" id="2826849at2"/>
<keyword evidence="1" id="KW-0472">Membrane</keyword>
<evidence type="ECO:0000313" key="3">
    <source>
        <dbReference type="Proteomes" id="UP000184612"/>
    </source>
</evidence>
<keyword evidence="1" id="KW-0812">Transmembrane</keyword>